<keyword evidence="4" id="KW-0663">Pyridoxal phosphate</keyword>
<dbReference type="Pfam" id="PF00155">
    <property type="entry name" value="Aminotran_1_2"/>
    <property type="match status" value="1"/>
</dbReference>
<dbReference type="SUPFAM" id="SSF53383">
    <property type="entry name" value="PLP-dependent transferases"/>
    <property type="match status" value="1"/>
</dbReference>
<dbReference type="Proteomes" id="UP001204445">
    <property type="component" value="Unassembled WGS sequence"/>
</dbReference>
<dbReference type="InterPro" id="IPR015424">
    <property type="entry name" value="PyrdxlP-dep_Trfase"/>
</dbReference>
<dbReference type="PANTHER" id="PTHR42790:SF4">
    <property type="entry name" value="VALINE--PYRUVATE AMINOTRANSFERASE"/>
    <property type="match status" value="1"/>
</dbReference>
<dbReference type="NCBIfam" id="NF006967">
    <property type="entry name" value="PRK09440.1-5"/>
    <property type="match status" value="1"/>
</dbReference>
<keyword evidence="3 6" id="KW-0808">Transferase</keyword>
<evidence type="ECO:0000259" key="5">
    <source>
        <dbReference type="Pfam" id="PF00155"/>
    </source>
</evidence>
<dbReference type="AlphaFoldDB" id="A0AAE3HM39"/>
<keyword evidence="7" id="KW-1185">Reference proteome</keyword>
<dbReference type="Gene3D" id="3.40.640.10">
    <property type="entry name" value="Type I PLP-dependent aspartate aminotransferase-like (Major domain)"/>
    <property type="match status" value="1"/>
</dbReference>
<dbReference type="RefSeq" id="WP_259055773.1">
    <property type="nucleotide sequence ID" value="NZ_JANUCT010000012.1"/>
</dbReference>
<protein>
    <submittedName>
        <fullName evidence="6">Valine--pyruvate aminotransferase</fullName>
        <ecNumber evidence="6">2.6.1.66</ecNumber>
    </submittedName>
</protein>
<dbReference type="InterPro" id="IPR004839">
    <property type="entry name" value="Aminotransferase_I/II_large"/>
</dbReference>
<dbReference type="EC" id="2.6.1.66" evidence="6"/>
<proteinExistence type="predicted"/>
<dbReference type="NCBIfam" id="NF006964">
    <property type="entry name" value="PRK09440.1-2"/>
    <property type="match status" value="1"/>
</dbReference>
<dbReference type="InterPro" id="IPR015421">
    <property type="entry name" value="PyrdxlP-dep_Trfase_major"/>
</dbReference>
<dbReference type="GO" id="GO:0030170">
    <property type="term" value="F:pyridoxal phosphate binding"/>
    <property type="evidence" value="ECO:0007669"/>
    <property type="project" value="InterPro"/>
</dbReference>
<evidence type="ECO:0000313" key="7">
    <source>
        <dbReference type="Proteomes" id="UP001204445"/>
    </source>
</evidence>
<reference evidence="6" key="1">
    <citation type="submission" date="2022-08" db="EMBL/GenBank/DDBJ databases">
        <title>Genomic Encyclopedia of Type Strains, Phase III (KMG-III): the genomes of soil and plant-associated and newly described type strains.</title>
        <authorList>
            <person name="Whitman W."/>
        </authorList>
    </citation>
    <scope>NUCLEOTIDE SEQUENCE</scope>
    <source>
        <strain evidence="6">HMT 1</strain>
    </source>
</reference>
<name>A0AAE3HM39_9GAMM</name>
<comment type="caution">
    <text evidence="6">The sequence shown here is derived from an EMBL/GenBank/DDBJ whole genome shotgun (WGS) entry which is preliminary data.</text>
</comment>
<keyword evidence="2 6" id="KW-0032">Aminotransferase</keyword>
<evidence type="ECO:0000256" key="2">
    <source>
        <dbReference type="ARBA" id="ARBA00022576"/>
    </source>
</evidence>
<gene>
    <name evidence="6" type="ORF">J2T55_001830</name>
</gene>
<dbReference type="EMBL" id="JANUCT010000012">
    <property type="protein sequence ID" value="MCS3903798.1"/>
    <property type="molecule type" value="Genomic_DNA"/>
</dbReference>
<dbReference type="CDD" id="cd00609">
    <property type="entry name" value="AAT_like"/>
    <property type="match status" value="1"/>
</dbReference>
<dbReference type="PANTHER" id="PTHR42790">
    <property type="entry name" value="AMINOTRANSFERASE"/>
    <property type="match status" value="1"/>
</dbReference>
<feature type="domain" description="Aminotransferase class I/classII large" evidence="5">
    <location>
        <begin position="61"/>
        <end position="405"/>
    </location>
</feature>
<dbReference type="GO" id="GO:0005829">
    <property type="term" value="C:cytosol"/>
    <property type="evidence" value="ECO:0007669"/>
    <property type="project" value="TreeGrafter"/>
</dbReference>
<evidence type="ECO:0000256" key="3">
    <source>
        <dbReference type="ARBA" id="ARBA00022679"/>
    </source>
</evidence>
<accession>A0AAE3HM39</accession>
<dbReference type="GO" id="GO:1901605">
    <property type="term" value="P:alpha-amino acid metabolic process"/>
    <property type="evidence" value="ECO:0007669"/>
    <property type="project" value="TreeGrafter"/>
</dbReference>
<evidence type="ECO:0000313" key="6">
    <source>
        <dbReference type="EMBL" id="MCS3903798.1"/>
    </source>
</evidence>
<sequence length="420" mass="46682">MQFSSFSKRFMGSAGILQLMQDLGEAMANGGEDVCMLGGGNPAAIPEINERLHRRMQALLDEPNRFAQMIGNYDSPQGEPRFIKALCELFRREYGWAISERNIALTAGSQAAFFMLFNLFAGAFPDGGRRRILLPILPEYIGYSDVGISQPLFRAVKPSIEERGAHRFKYRVNFDELTIADDVGAICVSRPTNPTGNVLTDDEIDRLHALAREHDVPLIIDNAYGQPFPDIIFKQVALPWSEQIILCLSLSKMGLPAVRTGIIVAAEPVIQAITGMNAILQLANGSIGPALAEEMTASGEIIELSRNVINPYYRARSEQALAWFDAALAGVDYRIHEAEGAIFLWLWFPGLPISSDELYRRLKQRGVLVIAGEHFFPGLEEDWPHRHECIRVSYAQSPEVVQRGIGIIAEEVKKAFGHQD</sequence>
<comment type="cofactor">
    <cofactor evidence="1">
        <name>pyridoxal 5'-phosphate</name>
        <dbReference type="ChEBI" id="CHEBI:597326"/>
    </cofactor>
</comment>
<evidence type="ECO:0000256" key="1">
    <source>
        <dbReference type="ARBA" id="ARBA00001933"/>
    </source>
</evidence>
<organism evidence="6 7">
    <name type="scientific">Methylohalomonas lacus</name>
    <dbReference type="NCBI Taxonomy" id="398773"/>
    <lineage>
        <taxon>Bacteria</taxon>
        <taxon>Pseudomonadati</taxon>
        <taxon>Pseudomonadota</taxon>
        <taxon>Gammaproteobacteria</taxon>
        <taxon>Methylohalomonadales</taxon>
        <taxon>Methylohalomonadaceae</taxon>
        <taxon>Methylohalomonas</taxon>
    </lineage>
</organism>
<dbReference type="GO" id="GO:0009042">
    <property type="term" value="F:valine-pyruvate transaminase activity"/>
    <property type="evidence" value="ECO:0007669"/>
    <property type="project" value="UniProtKB-EC"/>
</dbReference>
<evidence type="ECO:0000256" key="4">
    <source>
        <dbReference type="ARBA" id="ARBA00022898"/>
    </source>
</evidence>
<dbReference type="InterPro" id="IPR050859">
    <property type="entry name" value="Class-I_PLP-dep_aminotransf"/>
</dbReference>